<dbReference type="OrthoDB" id="9771372at2"/>
<organism evidence="8 9">
    <name type="scientific">Evansella cellulosilytica (strain ATCC 21833 / DSM 2522 / FERM P-1141 / JCM 9156 / N-4)</name>
    <name type="common">Bacillus cellulosilyticus</name>
    <dbReference type="NCBI Taxonomy" id="649639"/>
    <lineage>
        <taxon>Bacteria</taxon>
        <taxon>Bacillati</taxon>
        <taxon>Bacillota</taxon>
        <taxon>Bacilli</taxon>
        <taxon>Bacillales</taxon>
        <taxon>Bacillaceae</taxon>
        <taxon>Evansella</taxon>
    </lineage>
</organism>
<evidence type="ECO:0000256" key="1">
    <source>
        <dbReference type="ARBA" id="ARBA00022741"/>
    </source>
</evidence>
<dbReference type="STRING" id="649639.Bcell_1729"/>
<evidence type="ECO:0000313" key="9">
    <source>
        <dbReference type="Proteomes" id="UP000001401"/>
    </source>
</evidence>
<evidence type="ECO:0000256" key="4">
    <source>
        <dbReference type="ARBA" id="ARBA00023163"/>
    </source>
</evidence>
<dbReference type="FunFam" id="3.40.50.300:FF:000006">
    <property type="entry name" value="DNA-binding transcriptional regulator NtrC"/>
    <property type="match status" value="1"/>
</dbReference>
<dbReference type="HOGENOM" id="CLU_000445_8_1_9"/>
<dbReference type="PROSITE" id="PS50045">
    <property type="entry name" value="SIGMA54_INTERACT_4"/>
    <property type="match status" value="1"/>
</dbReference>
<keyword evidence="4" id="KW-0804">Transcription</keyword>
<dbReference type="InterPro" id="IPR002197">
    <property type="entry name" value="HTH_Fis"/>
</dbReference>
<dbReference type="InterPro" id="IPR027417">
    <property type="entry name" value="P-loop_NTPase"/>
</dbReference>
<sequence>MKRLLLIGAGEGGSALLEILKQSKQFHIVGVVDKKLNSVGVEKAMLNHIETFQSWEQAYENLSPIDIIFDVTGNQQLLMELQNSFKEEQVTIIPSSVSSIIFELIKEKEVLIDEIINHNSLLDLIMNSTHDGMIAIDMDKRITLINRQAEKISSLKQSEVLGKSILEVMPSSQLPRVLKNKKTEKNNKQVIENGRTIITTRLPMFKGSKLIGALGVFKDITEITHMIEEVTNLKSIQQMLEAIIQSSNDAISVVDETGKGILINPAYTRLTGLTEREVIGKPASTDITEGESMHMKVLKTGEAVRGAKMKIGATKKDVIVNAAPVIVDGSIKGSVGVVHDMSEIEALNSELARAKQIIRTLEAKYSFKDIIGESEEIKIAIKQAKNAAITPASILLQGESGTGKELFAHAIHNESSRKYKKFIRVNCAAISESLLESELFGYEDGAFSGAKRGGKKGLFEEANGGSIFLDEIGEMSIHTQSKLLRVLQEKEIVRVGGTKPISIDVRIIAATNVDMEEKLEKKEFRNDLFYRLNRIPIHIPPLKNRKRDIPLLCQHLLVHLNQDYGRYVSGITDKALQILLQYDWYGNVRELENILGRAMIKMNYSEKFIDIQHLSFLEVKDKPVLHAQSSIYSNENKSLQEMLEETEKEVLIKTLEGNNGNKTKTAQQLKVSLRNLYYKLDKYSIGN</sequence>
<dbReference type="eggNOG" id="COG3829">
    <property type="taxonomic scope" value="Bacteria"/>
</dbReference>
<dbReference type="SUPFAM" id="SSF55785">
    <property type="entry name" value="PYP-like sensor domain (PAS domain)"/>
    <property type="match status" value="2"/>
</dbReference>
<protein>
    <submittedName>
        <fullName evidence="8">PAS modulated sigma54 specific transcriptional regulator, Fis family</fullName>
    </submittedName>
</protein>
<dbReference type="PRINTS" id="PR01590">
    <property type="entry name" value="HTHFIS"/>
</dbReference>
<dbReference type="SUPFAM" id="SSF52540">
    <property type="entry name" value="P-loop containing nucleoside triphosphate hydrolases"/>
    <property type="match status" value="1"/>
</dbReference>
<dbReference type="InterPro" id="IPR025943">
    <property type="entry name" value="Sigma_54_int_dom_ATP-bd_2"/>
</dbReference>
<dbReference type="Gene3D" id="3.40.50.300">
    <property type="entry name" value="P-loop containing nucleotide triphosphate hydrolases"/>
    <property type="match status" value="1"/>
</dbReference>
<dbReference type="InterPro" id="IPR003593">
    <property type="entry name" value="AAA+_ATPase"/>
</dbReference>
<dbReference type="Pfam" id="PF25601">
    <property type="entry name" value="AAA_lid_14"/>
    <property type="match status" value="1"/>
</dbReference>
<evidence type="ECO:0000259" key="7">
    <source>
        <dbReference type="PROSITE" id="PS50112"/>
    </source>
</evidence>
<dbReference type="PROSITE" id="PS00676">
    <property type="entry name" value="SIGMA54_INTERACT_2"/>
    <property type="match status" value="1"/>
</dbReference>
<dbReference type="InterPro" id="IPR009057">
    <property type="entry name" value="Homeodomain-like_sf"/>
</dbReference>
<evidence type="ECO:0000259" key="6">
    <source>
        <dbReference type="PROSITE" id="PS50045"/>
    </source>
</evidence>
<feature type="domain" description="Sigma-54 factor interaction" evidence="6">
    <location>
        <begin position="370"/>
        <end position="600"/>
    </location>
</feature>
<accession>E6TXR6</accession>
<dbReference type="KEGG" id="bco:Bcell_1729"/>
<dbReference type="InterPro" id="IPR058031">
    <property type="entry name" value="AAA_lid_NorR"/>
</dbReference>
<feature type="domain" description="PAS" evidence="7">
    <location>
        <begin position="236"/>
        <end position="292"/>
    </location>
</feature>
<dbReference type="CDD" id="cd00130">
    <property type="entry name" value="PAS"/>
    <property type="match status" value="2"/>
</dbReference>
<feature type="domain" description="PAS" evidence="7">
    <location>
        <begin position="118"/>
        <end position="194"/>
    </location>
</feature>
<dbReference type="Pfam" id="PF00158">
    <property type="entry name" value="Sigma54_activat"/>
    <property type="match status" value="1"/>
</dbReference>
<dbReference type="PROSITE" id="PS50112">
    <property type="entry name" value="PAS"/>
    <property type="match status" value="2"/>
</dbReference>
<dbReference type="Pfam" id="PF02954">
    <property type="entry name" value="HTH_8"/>
    <property type="match status" value="1"/>
</dbReference>
<name>E6TXR6_EVAC2</name>
<evidence type="ECO:0000256" key="2">
    <source>
        <dbReference type="ARBA" id="ARBA00022840"/>
    </source>
</evidence>
<evidence type="ECO:0000256" key="5">
    <source>
        <dbReference type="SAM" id="Coils"/>
    </source>
</evidence>
<dbReference type="GO" id="GO:0043565">
    <property type="term" value="F:sequence-specific DNA binding"/>
    <property type="evidence" value="ECO:0007669"/>
    <property type="project" value="InterPro"/>
</dbReference>
<keyword evidence="3" id="KW-0805">Transcription regulation</keyword>
<dbReference type="GO" id="GO:0006355">
    <property type="term" value="P:regulation of DNA-templated transcription"/>
    <property type="evidence" value="ECO:0007669"/>
    <property type="project" value="InterPro"/>
</dbReference>
<dbReference type="SUPFAM" id="SSF46689">
    <property type="entry name" value="Homeodomain-like"/>
    <property type="match status" value="1"/>
</dbReference>
<keyword evidence="9" id="KW-1185">Reference proteome</keyword>
<dbReference type="SMART" id="SM00382">
    <property type="entry name" value="AAA"/>
    <property type="match status" value="1"/>
</dbReference>
<dbReference type="SUPFAM" id="SSF51735">
    <property type="entry name" value="NAD(P)-binding Rossmann-fold domains"/>
    <property type="match status" value="1"/>
</dbReference>
<dbReference type="RefSeq" id="WP_013488329.1">
    <property type="nucleotide sequence ID" value="NC_014829.1"/>
</dbReference>
<dbReference type="InterPro" id="IPR000014">
    <property type="entry name" value="PAS"/>
</dbReference>
<dbReference type="InterPro" id="IPR036291">
    <property type="entry name" value="NAD(P)-bd_dom_sf"/>
</dbReference>
<dbReference type="GO" id="GO:0005524">
    <property type="term" value="F:ATP binding"/>
    <property type="evidence" value="ECO:0007669"/>
    <property type="project" value="UniProtKB-KW"/>
</dbReference>
<dbReference type="CDD" id="cd00009">
    <property type="entry name" value="AAA"/>
    <property type="match status" value="1"/>
</dbReference>
<keyword evidence="5" id="KW-0175">Coiled coil</keyword>
<feature type="coiled-coil region" evidence="5">
    <location>
        <begin position="629"/>
        <end position="656"/>
    </location>
</feature>
<dbReference type="EMBL" id="CP002394">
    <property type="protein sequence ID" value="ADU29992.1"/>
    <property type="molecule type" value="Genomic_DNA"/>
</dbReference>
<dbReference type="PANTHER" id="PTHR32071:SF121">
    <property type="entry name" value="SIGMA L-DEPENDENT TRANSCRIPTIONAL REGULATOR YQIR-RELATED"/>
    <property type="match status" value="1"/>
</dbReference>
<keyword evidence="1" id="KW-0547">Nucleotide-binding</keyword>
<dbReference type="PANTHER" id="PTHR32071">
    <property type="entry name" value="TRANSCRIPTIONAL REGULATORY PROTEIN"/>
    <property type="match status" value="1"/>
</dbReference>
<evidence type="ECO:0000313" key="8">
    <source>
        <dbReference type="EMBL" id="ADU29992.1"/>
    </source>
</evidence>
<dbReference type="InterPro" id="IPR035965">
    <property type="entry name" value="PAS-like_dom_sf"/>
</dbReference>
<dbReference type="Gene3D" id="3.40.50.720">
    <property type="entry name" value="NAD(P)-binding Rossmann-like Domain"/>
    <property type="match status" value="1"/>
</dbReference>
<dbReference type="AlphaFoldDB" id="E6TXR6"/>
<keyword evidence="2" id="KW-0067">ATP-binding</keyword>
<dbReference type="Gene3D" id="1.10.10.60">
    <property type="entry name" value="Homeodomain-like"/>
    <property type="match status" value="1"/>
</dbReference>
<dbReference type="InterPro" id="IPR002078">
    <property type="entry name" value="Sigma_54_int"/>
</dbReference>
<dbReference type="NCBIfam" id="TIGR00229">
    <property type="entry name" value="sensory_box"/>
    <property type="match status" value="2"/>
</dbReference>
<dbReference type="InterPro" id="IPR025662">
    <property type="entry name" value="Sigma_54_int_dom_ATP-bd_1"/>
</dbReference>
<proteinExistence type="predicted"/>
<dbReference type="Pfam" id="PF00989">
    <property type="entry name" value="PAS"/>
    <property type="match status" value="2"/>
</dbReference>
<dbReference type="SMART" id="SM00091">
    <property type="entry name" value="PAS"/>
    <property type="match status" value="2"/>
</dbReference>
<reference evidence="8" key="1">
    <citation type="submission" date="2010-12" db="EMBL/GenBank/DDBJ databases">
        <title>Complete sequence of Bacillus cellulosilyticus DSM 2522.</title>
        <authorList>
            <consortium name="US DOE Joint Genome Institute"/>
            <person name="Lucas S."/>
            <person name="Copeland A."/>
            <person name="Lapidus A."/>
            <person name="Cheng J.-F."/>
            <person name="Bruce D."/>
            <person name="Goodwin L."/>
            <person name="Pitluck S."/>
            <person name="Chertkov O."/>
            <person name="Detter J.C."/>
            <person name="Han C."/>
            <person name="Tapia R."/>
            <person name="Land M."/>
            <person name="Hauser L."/>
            <person name="Jeffries C."/>
            <person name="Kyrpides N."/>
            <person name="Ivanova N."/>
            <person name="Mikhailova N."/>
            <person name="Brumm P."/>
            <person name="Mead D."/>
            <person name="Woyke T."/>
        </authorList>
    </citation>
    <scope>NUCLEOTIDE SEQUENCE [LARGE SCALE GENOMIC DNA]</scope>
    <source>
        <strain evidence="8">DSM 2522</strain>
    </source>
</reference>
<dbReference type="PROSITE" id="PS00675">
    <property type="entry name" value="SIGMA54_INTERACT_1"/>
    <property type="match status" value="1"/>
</dbReference>
<dbReference type="Gene3D" id="1.10.8.60">
    <property type="match status" value="1"/>
</dbReference>
<dbReference type="Proteomes" id="UP000001401">
    <property type="component" value="Chromosome"/>
</dbReference>
<dbReference type="InterPro" id="IPR013767">
    <property type="entry name" value="PAS_fold"/>
</dbReference>
<gene>
    <name evidence="8" type="ordered locus">Bcell_1729</name>
</gene>
<evidence type="ECO:0000256" key="3">
    <source>
        <dbReference type="ARBA" id="ARBA00023015"/>
    </source>
</evidence>
<dbReference type="Gene3D" id="3.30.450.20">
    <property type="entry name" value="PAS domain"/>
    <property type="match status" value="2"/>
</dbReference>